<dbReference type="GO" id="GO:0006020">
    <property type="term" value="P:inositol metabolic process"/>
    <property type="evidence" value="ECO:0007669"/>
    <property type="project" value="TreeGrafter"/>
</dbReference>
<dbReference type="PANTHER" id="PTHR20854">
    <property type="entry name" value="INOSITOL MONOPHOSPHATASE"/>
    <property type="match status" value="1"/>
</dbReference>
<keyword evidence="4 7" id="KW-0479">Metal-binding</keyword>
<dbReference type="EMBL" id="QWVT01000008">
    <property type="protein sequence ID" value="RID87855.1"/>
    <property type="molecule type" value="Genomic_DNA"/>
</dbReference>
<feature type="binding site" evidence="7">
    <location>
        <position position="88"/>
    </location>
    <ligand>
        <name>Mg(2+)</name>
        <dbReference type="ChEBI" id="CHEBI:18420"/>
        <label>1</label>
        <note>catalytic</note>
    </ligand>
</feature>
<comment type="cofactor">
    <cofactor evidence="2 7">
        <name>Mg(2+)</name>
        <dbReference type="ChEBI" id="CHEBI:18420"/>
    </cofactor>
</comment>
<dbReference type="PROSITE" id="PS00629">
    <property type="entry name" value="IMP_1"/>
    <property type="match status" value="1"/>
</dbReference>
<dbReference type="Gene3D" id="3.40.190.80">
    <property type="match status" value="1"/>
</dbReference>
<evidence type="ECO:0000256" key="5">
    <source>
        <dbReference type="ARBA" id="ARBA00022801"/>
    </source>
</evidence>
<dbReference type="Gene3D" id="3.30.540.10">
    <property type="entry name" value="Fructose-1,6-Bisphosphatase, subunit A, domain 1"/>
    <property type="match status" value="1"/>
</dbReference>
<dbReference type="PRINTS" id="PR00377">
    <property type="entry name" value="IMPHPHTASES"/>
</dbReference>
<name>A0A398BCP3_9BACI</name>
<evidence type="ECO:0000256" key="4">
    <source>
        <dbReference type="ARBA" id="ARBA00022723"/>
    </source>
</evidence>
<dbReference type="Proteomes" id="UP000265816">
    <property type="component" value="Unassembled WGS sequence"/>
</dbReference>
<dbReference type="SUPFAM" id="SSF56655">
    <property type="entry name" value="Carbohydrate phosphatase"/>
    <property type="match status" value="1"/>
</dbReference>
<dbReference type="FunFam" id="3.30.540.10:FF:000003">
    <property type="entry name" value="Inositol-1-monophosphatase"/>
    <property type="match status" value="1"/>
</dbReference>
<feature type="binding site" evidence="7">
    <location>
        <position position="70"/>
    </location>
    <ligand>
        <name>Mg(2+)</name>
        <dbReference type="ChEBI" id="CHEBI:18420"/>
        <label>1</label>
        <note>catalytic</note>
    </ligand>
</feature>
<dbReference type="InterPro" id="IPR000760">
    <property type="entry name" value="Inositol_monophosphatase-like"/>
</dbReference>
<dbReference type="PANTHER" id="PTHR20854:SF4">
    <property type="entry name" value="INOSITOL-1-MONOPHOSPHATASE-RELATED"/>
    <property type="match status" value="1"/>
</dbReference>
<dbReference type="CDD" id="cd01637">
    <property type="entry name" value="IMPase_like"/>
    <property type="match status" value="1"/>
</dbReference>
<comment type="catalytic activity">
    <reaction evidence="1">
        <text>a myo-inositol phosphate + H2O = myo-inositol + phosphate</text>
        <dbReference type="Rhea" id="RHEA:24056"/>
        <dbReference type="ChEBI" id="CHEBI:15377"/>
        <dbReference type="ChEBI" id="CHEBI:17268"/>
        <dbReference type="ChEBI" id="CHEBI:43474"/>
        <dbReference type="ChEBI" id="CHEBI:84139"/>
        <dbReference type="EC" id="3.1.3.25"/>
    </reaction>
</comment>
<feature type="binding site" evidence="7">
    <location>
        <position position="91"/>
    </location>
    <ligand>
        <name>Mg(2+)</name>
        <dbReference type="ChEBI" id="CHEBI:18420"/>
        <label>1</label>
        <note>catalytic</note>
    </ligand>
</feature>
<comment type="caution">
    <text evidence="8">The sequence shown here is derived from an EMBL/GenBank/DDBJ whole genome shotgun (WGS) entry which is preliminary data.</text>
</comment>
<organism evidence="8 9">
    <name type="scientific">Mesobacillus zeae</name>
    <dbReference type="NCBI Taxonomy" id="1917180"/>
    <lineage>
        <taxon>Bacteria</taxon>
        <taxon>Bacillati</taxon>
        <taxon>Bacillota</taxon>
        <taxon>Bacilli</taxon>
        <taxon>Bacillales</taxon>
        <taxon>Bacillaceae</taxon>
        <taxon>Mesobacillus</taxon>
    </lineage>
</organism>
<dbReference type="GO" id="GO:0046872">
    <property type="term" value="F:metal ion binding"/>
    <property type="evidence" value="ECO:0007669"/>
    <property type="project" value="UniProtKB-KW"/>
</dbReference>
<protein>
    <recommendedName>
        <fullName evidence="3">inositol-phosphate phosphatase</fullName>
        <ecNumber evidence="3">3.1.3.25</ecNumber>
    </recommendedName>
</protein>
<evidence type="ECO:0000256" key="7">
    <source>
        <dbReference type="PIRSR" id="PIRSR600760-2"/>
    </source>
</evidence>
<evidence type="ECO:0000256" key="3">
    <source>
        <dbReference type="ARBA" id="ARBA00013106"/>
    </source>
</evidence>
<dbReference type="PROSITE" id="PS00630">
    <property type="entry name" value="IMP_2"/>
    <property type="match status" value="1"/>
</dbReference>
<keyword evidence="6 7" id="KW-0460">Magnesium</keyword>
<dbReference type="GO" id="GO:0008934">
    <property type="term" value="F:inositol monophosphate 1-phosphatase activity"/>
    <property type="evidence" value="ECO:0007669"/>
    <property type="project" value="TreeGrafter"/>
</dbReference>
<dbReference type="GO" id="GO:0007165">
    <property type="term" value="P:signal transduction"/>
    <property type="evidence" value="ECO:0007669"/>
    <property type="project" value="TreeGrafter"/>
</dbReference>
<evidence type="ECO:0000256" key="2">
    <source>
        <dbReference type="ARBA" id="ARBA00001946"/>
    </source>
</evidence>
<accession>A0A398BCP3</accession>
<evidence type="ECO:0000256" key="1">
    <source>
        <dbReference type="ARBA" id="ARBA00001033"/>
    </source>
</evidence>
<feature type="binding site" evidence="7">
    <location>
        <position position="215"/>
    </location>
    <ligand>
        <name>Mg(2+)</name>
        <dbReference type="ChEBI" id="CHEBI:18420"/>
        <label>1</label>
        <note>catalytic</note>
    </ligand>
</feature>
<keyword evidence="5" id="KW-0378">Hydrolase</keyword>
<dbReference type="OrthoDB" id="9772456at2"/>
<proteinExistence type="predicted"/>
<evidence type="ECO:0000256" key="6">
    <source>
        <dbReference type="ARBA" id="ARBA00022842"/>
    </source>
</evidence>
<dbReference type="GO" id="GO:0046854">
    <property type="term" value="P:phosphatidylinositol phosphate biosynthetic process"/>
    <property type="evidence" value="ECO:0007669"/>
    <property type="project" value="InterPro"/>
</dbReference>
<dbReference type="AlphaFoldDB" id="A0A398BCP3"/>
<dbReference type="Pfam" id="PF00459">
    <property type="entry name" value="Inositol_P"/>
    <property type="match status" value="1"/>
</dbReference>
<reference evidence="8 9" key="1">
    <citation type="submission" date="2018-08" db="EMBL/GenBank/DDBJ databases">
        <title>Bacillus jemisoniae sp. nov., Bacillus chryseoplanitiae sp. nov., Bacillus resnikiae sp. nov., and Bacillus frankliniae sp. nov., isolated from Viking spacecraft and associated surfaces.</title>
        <authorList>
            <person name="Seuylemezian A."/>
            <person name="Vaishampayan P."/>
        </authorList>
    </citation>
    <scope>NUCLEOTIDE SEQUENCE [LARGE SCALE GENOMIC DNA]</scope>
    <source>
        <strain evidence="8 9">JJ-247</strain>
    </source>
</reference>
<dbReference type="InterPro" id="IPR020550">
    <property type="entry name" value="Inositol_monophosphatase_CS"/>
</dbReference>
<dbReference type="RefSeq" id="WP_119111427.1">
    <property type="nucleotide sequence ID" value="NZ_CBCSEO010000001.1"/>
</dbReference>
<dbReference type="EC" id="3.1.3.25" evidence="3"/>
<dbReference type="InterPro" id="IPR020583">
    <property type="entry name" value="Inositol_monoP_metal-BS"/>
</dbReference>
<gene>
    <name evidence="8" type="ORF">D1970_03185</name>
</gene>
<evidence type="ECO:0000313" key="8">
    <source>
        <dbReference type="EMBL" id="RID87855.1"/>
    </source>
</evidence>
<keyword evidence="9" id="KW-1185">Reference proteome</keyword>
<feature type="binding site" evidence="7">
    <location>
        <position position="90"/>
    </location>
    <ligand>
        <name>Mg(2+)</name>
        <dbReference type="ChEBI" id="CHEBI:18420"/>
        <label>2</label>
    </ligand>
</feature>
<sequence length="267" mass="29842">MKADITEINTYAKQWIKEAGERIRASFPKTLDIQTKTNANDLVTNIDRETEQFFIEKIKGTYPDHRILGEEGYGDKLDELEGVVWIIDPIDGTINFIHQQRNFAISIGIYVDGVGEIGFIYDVVHDELYHAVKGKGVHMNEEKLPKLKNRKVSEAIIALNATWITENRRLKPELLAPLVRAARGTRSYGSAAMELVYVATGRLDAYITPRLAPWDIAAGILMVKELGGVATNLRGGPLNMLEENSVFVASSGLHAEIMKAYLKSGEW</sequence>
<evidence type="ECO:0000313" key="9">
    <source>
        <dbReference type="Proteomes" id="UP000265816"/>
    </source>
</evidence>